<dbReference type="Proteomes" id="UP001148614">
    <property type="component" value="Unassembled WGS sequence"/>
</dbReference>
<comment type="caution">
    <text evidence="2">The sequence shown here is derived from an EMBL/GenBank/DDBJ whole genome shotgun (WGS) entry which is preliminary data.</text>
</comment>
<evidence type="ECO:0000256" key="1">
    <source>
        <dbReference type="SAM" id="Phobius"/>
    </source>
</evidence>
<keyword evidence="1" id="KW-1133">Transmembrane helix</keyword>
<dbReference type="AlphaFoldDB" id="A0A9W8THE8"/>
<keyword evidence="1" id="KW-0472">Membrane</keyword>
<evidence type="ECO:0000313" key="3">
    <source>
        <dbReference type="Proteomes" id="UP001148614"/>
    </source>
</evidence>
<accession>A0A9W8THE8</accession>
<protein>
    <submittedName>
        <fullName evidence="2">Uncharacterized protein</fullName>
    </submittedName>
</protein>
<name>A0A9W8THE8_9PEZI</name>
<evidence type="ECO:0000313" key="2">
    <source>
        <dbReference type="EMBL" id="KAJ3559554.1"/>
    </source>
</evidence>
<reference evidence="2" key="1">
    <citation type="submission" date="2022-07" db="EMBL/GenBank/DDBJ databases">
        <title>Genome Sequence of Xylaria arbuscula.</title>
        <authorList>
            <person name="Buettner E."/>
        </authorList>
    </citation>
    <scope>NUCLEOTIDE SEQUENCE</scope>
    <source>
        <strain evidence="2">VT107</strain>
    </source>
</reference>
<dbReference type="EMBL" id="JANPWZ010002364">
    <property type="protein sequence ID" value="KAJ3559554.1"/>
    <property type="molecule type" value="Genomic_DNA"/>
</dbReference>
<organism evidence="2 3">
    <name type="scientific">Xylaria arbuscula</name>
    <dbReference type="NCBI Taxonomy" id="114810"/>
    <lineage>
        <taxon>Eukaryota</taxon>
        <taxon>Fungi</taxon>
        <taxon>Dikarya</taxon>
        <taxon>Ascomycota</taxon>
        <taxon>Pezizomycotina</taxon>
        <taxon>Sordariomycetes</taxon>
        <taxon>Xylariomycetidae</taxon>
        <taxon>Xylariales</taxon>
        <taxon>Xylariaceae</taxon>
        <taxon>Xylaria</taxon>
    </lineage>
</organism>
<proteinExistence type="predicted"/>
<feature type="transmembrane region" description="Helical" evidence="1">
    <location>
        <begin position="16"/>
        <end position="37"/>
    </location>
</feature>
<keyword evidence="3" id="KW-1185">Reference proteome</keyword>
<keyword evidence="1" id="KW-0812">Transmembrane</keyword>
<sequence length="165" mass="18497">MQQHDWGHNPVDSSNIIIYILLIHLAVEFLAILTMAAHLCPQLRFAPGIVLTPQKGRVDLATFARLIPYHACEVGLQRAHGLCFRQVPPDALEERHAEPLTMAREDPVRRRLAQPTGDNLKSLPNVHDKSPFLDGYVDPRPGFVKDLETFNFRGRGLQEEGPPPG</sequence>
<gene>
    <name evidence="2" type="ORF">NPX13_g9516</name>
</gene>